<keyword evidence="3" id="KW-1185">Reference proteome</keyword>
<reference evidence="2 3" key="1">
    <citation type="submission" date="2016-10" db="EMBL/GenBank/DDBJ databases">
        <authorList>
            <person name="de Groot N.N."/>
        </authorList>
    </citation>
    <scope>NUCLEOTIDE SEQUENCE [LARGE SCALE GENOMIC DNA]</scope>
    <source>
        <strain evidence="2 3">DSM 21039</strain>
    </source>
</reference>
<dbReference type="AlphaFoldDB" id="A0A1H7Y6A8"/>
<accession>A0A1H7Y6A8</accession>
<sequence>MVNLFNPIVLLDANVLYPAPLRDFLLRLAATNLYKPKWTDEIQQEWISNLLINRPALSESKLRKTVKAMNTAFPDANVKGYRSLIKDLKLRDKDDRHVLAGAIKANANYIITSNTKDFPATYINSMGIDIKHPDDFVYEFIIVYPSGYFRH</sequence>
<proteinExistence type="predicted"/>
<evidence type="ECO:0000313" key="2">
    <source>
        <dbReference type="EMBL" id="SEM41465.1"/>
    </source>
</evidence>
<gene>
    <name evidence="2" type="ORF">SAMN04488505_104329</name>
</gene>
<dbReference type="Pfam" id="PF13470">
    <property type="entry name" value="PIN_3"/>
    <property type="match status" value="1"/>
</dbReference>
<evidence type="ECO:0000313" key="3">
    <source>
        <dbReference type="Proteomes" id="UP000198984"/>
    </source>
</evidence>
<dbReference type="InterPro" id="IPR002716">
    <property type="entry name" value="PIN_dom"/>
</dbReference>
<dbReference type="Proteomes" id="UP000198984">
    <property type="component" value="Unassembled WGS sequence"/>
</dbReference>
<dbReference type="STRING" id="573321.SAMN04488505_104329"/>
<name>A0A1H7Y6A8_9BACT</name>
<dbReference type="RefSeq" id="WP_202909285.1">
    <property type="nucleotide sequence ID" value="NZ_FOBB01000004.1"/>
</dbReference>
<evidence type="ECO:0000259" key="1">
    <source>
        <dbReference type="Pfam" id="PF13470"/>
    </source>
</evidence>
<organism evidence="2 3">
    <name type="scientific">Chitinophaga rupis</name>
    <dbReference type="NCBI Taxonomy" id="573321"/>
    <lineage>
        <taxon>Bacteria</taxon>
        <taxon>Pseudomonadati</taxon>
        <taxon>Bacteroidota</taxon>
        <taxon>Chitinophagia</taxon>
        <taxon>Chitinophagales</taxon>
        <taxon>Chitinophagaceae</taxon>
        <taxon>Chitinophaga</taxon>
    </lineage>
</organism>
<feature type="domain" description="PIN" evidence="1">
    <location>
        <begin position="9"/>
        <end position="116"/>
    </location>
</feature>
<dbReference type="EMBL" id="FOBB01000004">
    <property type="protein sequence ID" value="SEM41465.1"/>
    <property type="molecule type" value="Genomic_DNA"/>
</dbReference>
<protein>
    <submittedName>
        <fullName evidence="2">PIN domain-containing protein</fullName>
    </submittedName>
</protein>